<keyword evidence="7" id="KW-1185">Reference proteome</keyword>
<dbReference type="PROSITE" id="PS50088">
    <property type="entry name" value="ANK_REPEAT"/>
    <property type="match status" value="2"/>
</dbReference>
<dbReference type="SMART" id="SM00248">
    <property type="entry name" value="ANK"/>
    <property type="match status" value="10"/>
</dbReference>
<evidence type="ECO:0000256" key="5">
    <source>
        <dbReference type="SAM" id="MobiDB-lite"/>
    </source>
</evidence>
<sequence length="983" mass="109415">MFFTSRKISEISMLFPANRIELEISATEEDVRSYLAREMTNLPSVIRKNQQLQEEIQQAILQSAAGMFLLAELHVHSIKGKFTASAVRAALSNLSTGTQEKASAAYEDAYEKAMQRIQDQGDDVFDFAKQTFLILSHAMRPLRAIELCHALSIPDRPSTFEFDMENVPDIVDVLSVCAGLVIHQAETDIVSEFSKFIRSHPGSYSSQPQRLFLIIALKASEANPSCDWPFLDYASSFYGRHGMATEKAASQVGTSISERITTQLSDESEKPSLTNITKHLGFSQLANELGVISRVLVWACENRNHNLVGMLLEPGLPQIDDQLDESLEVAARLGDSKITSLLLEHGANPVRHLEQNDSILDVHSESDIKNLHRDSKRAERIKWRYKIASGRRTPRSRIANSPLSLATFHGHTHCLQIILNWMEEHSSNWPEAARQQTYAFAILSAIAGKNYQYIPGLLALGCSIDSVSAHLLDPTLFHLVCRWGELVPIQMMLDHGAATEYGEATLTTTDIMFETVLNWLITNGMQDVVRDILNRPTTNFNAHDEDGHTLLSIAIRQGNVELLQLLLERSDLDINKTDNTGRTPLSQVPGAFRPKSLLEHLLQRQDIDPNTPDLVGRTPLPYAAEVGFIHAHESADVFSLLLQTANIKPDDPDANGRTPLSYAAEHGIDEVVSLLLQCANINADCPDAYGRTPLSWAAGATLNKNAVRSLLRRKDVDPDSRDVNGRSVLSWAVSSSNDGLVKLLLERKEVDADSRDCNGRSPLSWAAPFGTFEVMRTLLARNDIDQGQVDNFGRTPSFYVLRCDDIWKRCWFFLGTSNRLDEKDDRGCTLWHTLISPPLSELQPENQSEEHTRCRAAEPQPNSAPEDEIDPAVLEVLLQEAWLQAHIPDNAGLTPLHHALMRAFEHIGDHAKGGLYVAAIEGLYLRPDANADFVASSTGESARQAAARMVGEYWTKHSIEETLAPDDVPIEVLLEILRSELKE</sequence>
<dbReference type="Gene3D" id="1.25.40.20">
    <property type="entry name" value="Ankyrin repeat-containing domain"/>
    <property type="match status" value="4"/>
</dbReference>
<evidence type="ECO:0000313" key="7">
    <source>
        <dbReference type="Proteomes" id="UP001446871"/>
    </source>
</evidence>
<gene>
    <name evidence="6" type="ORF">PG996_011821</name>
</gene>
<keyword evidence="2 3" id="KW-0040">ANK repeat</keyword>
<keyword evidence="1" id="KW-0677">Repeat</keyword>
<evidence type="ECO:0000256" key="1">
    <source>
        <dbReference type="ARBA" id="ARBA00022737"/>
    </source>
</evidence>
<evidence type="ECO:0000256" key="3">
    <source>
        <dbReference type="PROSITE-ProRule" id="PRU00023"/>
    </source>
</evidence>
<organism evidence="6 7">
    <name type="scientific">Apiospora saccharicola</name>
    <dbReference type="NCBI Taxonomy" id="335842"/>
    <lineage>
        <taxon>Eukaryota</taxon>
        <taxon>Fungi</taxon>
        <taxon>Dikarya</taxon>
        <taxon>Ascomycota</taxon>
        <taxon>Pezizomycotina</taxon>
        <taxon>Sordariomycetes</taxon>
        <taxon>Xylariomycetidae</taxon>
        <taxon>Amphisphaeriales</taxon>
        <taxon>Apiosporaceae</taxon>
        <taxon>Apiospora</taxon>
    </lineage>
</organism>
<reference evidence="6 7" key="1">
    <citation type="submission" date="2023-01" db="EMBL/GenBank/DDBJ databases">
        <title>Analysis of 21 Apiospora genomes using comparative genomics revels a genus with tremendous synthesis potential of carbohydrate active enzymes and secondary metabolites.</title>
        <authorList>
            <person name="Sorensen T."/>
        </authorList>
    </citation>
    <scope>NUCLEOTIDE SEQUENCE [LARGE SCALE GENOMIC DNA]</scope>
    <source>
        <strain evidence="6 7">CBS 83171</strain>
    </source>
</reference>
<dbReference type="InterPro" id="IPR036770">
    <property type="entry name" value="Ankyrin_rpt-contain_sf"/>
</dbReference>
<dbReference type="Proteomes" id="UP001446871">
    <property type="component" value="Unassembled WGS sequence"/>
</dbReference>
<keyword evidence="4" id="KW-0175">Coiled coil</keyword>
<accession>A0ABR1UG69</accession>
<dbReference type="EMBL" id="JAQQWM010000007">
    <property type="protein sequence ID" value="KAK8057884.1"/>
    <property type="molecule type" value="Genomic_DNA"/>
</dbReference>
<feature type="repeat" description="ANK" evidence="3">
    <location>
        <begin position="546"/>
        <end position="570"/>
    </location>
</feature>
<feature type="coiled-coil region" evidence="4">
    <location>
        <begin position="17"/>
        <end position="62"/>
    </location>
</feature>
<dbReference type="PANTHER" id="PTHR24198:SF165">
    <property type="entry name" value="ANKYRIN REPEAT-CONTAINING PROTEIN-RELATED"/>
    <property type="match status" value="1"/>
</dbReference>
<name>A0ABR1UG69_9PEZI</name>
<protein>
    <recommendedName>
        <fullName evidence="8">Ankyrin</fullName>
    </recommendedName>
</protein>
<dbReference type="Pfam" id="PF12796">
    <property type="entry name" value="Ank_2"/>
    <property type="match status" value="3"/>
</dbReference>
<dbReference type="InterPro" id="IPR002110">
    <property type="entry name" value="Ankyrin_rpt"/>
</dbReference>
<comment type="caution">
    <text evidence="6">The sequence shown here is derived from an EMBL/GenBank/DDBJ whole genome shotgun (WGS) entry which is preliminary data.</text>
</comment>
<dbReference type="PANTHER" id="PTHR24198">
    <property type="entry name" value="ANKYRIN REPEAT AND PROTEIN KINASE DOMAIN-CONTAINING PROTEIN"/>
    <property type="match status" value="1"/>
</dbReference>
<feature type="region of interest" description="Disordered" evidence="5">
    <location>
        <begin position="839"/>
        <end position="867"/>
    </location>
</feature>
<evidence type="ECO:0008006" key="8">
    <source>
        <dbReference type="Google" id="ProtNLM"/>
    </source>
</evidence>
<dbReference type="PROSITE" id="PS50297">
    <property type="entry name" value="ANK_REP_REGION"/>
    <property type="match status" value="2"/>
</dbReference>
<evidence type="ECO:0000313" key="6">
    <source>
        <dbReference type="EMBL" id="KAK8057884.1"/>
    </source>
</evidence>
<proteinExistence type="predicted"/>
<evidence type="ECO:0000256" key="2">
    <source>
        <dbReference type="ARBA" id="ARBA00023043"/>
    </source>
</evidence>
<dbReference type="SUPFAM" id="SSF48403">
    <property type="entry name" value="Ankyrin repeat"/>
    <property type="match status" value="2"/>
</dbReference>
<evidence type="ECO:0000256" key="4">
    <source>
        <dbReference type="SAM" id="Coils"/>
    </source>
</evidence>
<feature type="repeat" description="ANK" evidence="3">
    <location>
        <begin position="655"/>
        <end position="677"/>
    </location>
</feature>